<evidence type="ECO:0000313" key="2">
    <source>
        <dbReference type="EMBL" id="PKA49122.1"/>
    </source>
</evidence>
<organism evidence="2 3">
    <name type="scientific">Apostasia shenzhenica</name>
    <dbReference type="NCBI Taxonomy" id="1088818"/>
    <lineage>
        <taxon>Eukaryota</taxon>
        <taxon>Viridiplantae</taxon>
        <taxon>Streptophyta</taxon>
        <taxon>Embryophyta</taxon>
        <taxon>Tracheophyta</taxon>
        <taxon>Spermatophyta</taxon>
        <taxon>Magnoliopsida</taxon>
        <taxon>Liliopsida</taxon>
        <taxon>Asparagales</taxon>
        <taxon>Orchidaceae</taxon>
        <taxon>Apostasioideae</taxon>
        <taxon>Apostasia</taxon>
    </lineage>
</organism>
<evidence type="ECO:0000256" key="1">
    <source>
        <dbReference type="SAM" id="SignalP"/>
    </source>
</evidence>
<dbReference type="AlphaFoldDB" id="A0A2I0A0Q9"/>
<accession>A0A2I0A0Q9</accession>
<evidence type="ECO:0000313" key="3">
    <source>
        <dbReference type="Proteomes" id="UP000236161"/>
    </source>
</evidence>
<feature type="signal peptide" evidence="1">
    <location>
        <begin position="1"/>
        <end position="21"/>
    </location>
</feature>
<keyword evidence="3" id="KW-1185">Reference proteome</keyword>
<proteinExistence type="predicted"/>
<reference evidence="2 3" key="1">
    <citation type="journal article" date="2017" name="Nature">
        <title>The Apostasia genome and the evolution of orchids.</title>
        <authorList>
            <person name="Zhang G.Q."/>
            <person name="Liu K.W."/>
            <person name="Li Z."/>
            <person name="Lohaus R."/>
            <person name="Hsiao Y.Y."/>
            <person name="Niu S.C."/>
            <person name="Wang J.Y."/>
            <person name="Lin Y.C."/>
            <person name="Xu Q."/>
            <person name="Chen L.J."/>
            <person name="Yoshida K."/>
            <person name="Fujiwara S."/>
            <person name="Wang Z.W."/>
            <person name="Zhang Y.Q."/>
            <person name="Mitsuda N."/>
            <person name="Wang M."/>
            <person name="Liu G.H."/>
            <person name="Pecoraro L."/>
            <person name="Huang H.X."/>
            <person name="Xiao X.J."/>
            <person name="Lin M."/>
            <person name="Wu X.Y."/>
            <person name="Wu W.L."/>
            <person name="Chen Y.Y."/>
            <person name="Chang S.B."/>
            <person name="Sakamoto S."/>
            <person name="Ohme-Takagi M."/>
            <person name="Yagi M."/>
            <person name="Zeng S.J."/>
            <person name="Shen C.Y."/>
            <person name="Yeh C.M."/>
            <person name="Luo Y.B."/>
            <person name="Tsai W.C."/>
            <person name="Van de Peer Y."/>
            <person name="Liu Z.J."/>
        </authorList>
    </citation>
    <scope>NUCLEOTIDE SEQUENCE [LARGE SCALE GENOMIC DNA]</scope>
    <source>
        <strain evidence="3">cv. Shenzhen</strain>
        <tissue evidence="2">Stem</tissue>
    </source>
</reference>
<dbReference type="EMBL" id="KZ452040">
    <property type="protein sequence ID" value="PKA49122.1"/>
    <property type="molecule type" value="Genomic_DNA"/>
</dbReference>
<dbReference type="Proteomes" id="UP000236161">
    <property type="component" value="Unassembled WGS sequence"/>
</dbReference>
<feature type="chain" id="PRO_5014116568" evidence="1">
    <location>
        <begin position="22"/>
        <end position="131"/>
    </location>
</feature>
<sequence>MAFAGHLLLVVLLGTSTVALTAVPPLHLWYSNVSDPSTRLHAINAMVNWYNIHAWEHRIYQFHPHLISSVTVAVTLTSSHNLDIYWYHIIVHGALGPTRVAFDAFFAIRSDSDLTFWGIIAWSVFYQFRYY</sequence>
<gene>
    <name evidence="2" type="ORF">AXF42_Ash010807</name>
</gene>
<keyword evidence="1" id="KW-0732">Signal</keyword>
<protein>
    <submittedName>
        <fullName evidence="2">Uncharacterized protein</fullName>
    </submittedName>
</protein>
<name>A0A2I0A0Q9_9ASPA</name>